<dbReference type="EMBL" id="FNAY01000011">
    <property type="protein sequence ID" value="SDF44003.1"/>
    <property type="molecule type" value="Genomic_DNA"/>
</dbReference>
<evidence type="ECO:0000256" key="3">
    <source>
        <dbReference type="ARBA" id="ARBA00022448"/>
    </source>
</evidence>
<dbReference type="AlphaFoldDB" id="A0A0Q0QD30"/>
<dbReference type="GO" id="GO:0045454">
    <property type="term" value="P:cell redox homeostasis"/>
    <property type="evidence" value="ECO:0007669"/>
    <property type="project" value="InterPro"/>
</dbReference>
<dbReference type="InterPro" id="IPR002109">
    <property type="entry name" value="Glutaredoxin"/>
</dbReference>
<dbReference type="InterPro" id="IPR011767">
    <property type="entry name" value="GLR_AS"/>
</dbReference>
<evidence type="ECO:0000313" key="9">
    <source>
        <dbReference type="EMBL" id="SDF44003.1"/>
    </source>
</evidence>
<keyword evidence="7" id="KW-0963">Cytoplasm</keyword>
<dbReference type="PRINTS" id="PR00160">
    <property type="entry name" value="GLUTAREDOXIN"/>
</dbReference>
<evidence type="ECO:0000256" key="6">
    <source>
        <dbReference type="ARBA" id="ARBA00023284"/>
    </source>
</evidence>
<evidence type="ECO:0000259" key="8">
    <source>
        <dbReference type="Pfam" id="PF00462"/>
    </source>
</evidence>
<keyword evidence="3 7" id="KW-0813">Transport</keyword>
<dbReference type="PANTHER" id="PTHR45694:SF18">
    <property type="entry name" value="GLUTAREDOXIN-1-RELATED"/>
    <property type="match status" value="1"/>
</dbReference>
<evidence type="ECO:0000256" key="4">
    <source>
        <dbReference type="ARBA" id="ARBA00022982"/>
    </source>
</evidence>
<dbReference type="Gene3D" id="3.40.30.10">
    <property type="entry name" value="Glutaredoxin"/>
    <property type="match status" value="1"/>
</dbReference>
<keyword evidence="5" id="KW-1015">Disulfide bond</keyword>
<dbReference type="Proteomes" id="UP000183812">
    <property type="component" value="Unassembled WGS sequence"/>
</dbReference>
<dbReference type="SUPFAM" id="SSF52833">
    <property type="entry name" value="Thioredoxin-like"/>
    <property type="match status" value="1"/>
</dbReference>
<comment type="function">
    <text evidence="1 7">Has a glutathione-disulfide oxidoreductase activity in the presence of NADPH and glutathione reductase. Reduces low molecular weight disulfides and proteins.</text>
</comment>
<dbReference type="NCBIfam" id="TIGR02181">
    <property type="entry name" value="GRX_bact"/>
    <property type="match status" value="1"/>
</dbReference>
<evidence type="ECO:0000313" key="10">
    <source>
        <dbReference type="Proteomes" id="UP000183812"/>
    </source>
</evidence>
<keyword evidence="4 7" id="KW-0249">Electron transport</keyword>
<dbReference type="PANTHER" id="PTHR45694">
    <property type="entry name" value="GLUTAREDOXIN 2"/>
    <property type="match status" value="1"/>
</dbReference>
<proteinExistence type="inferred from homology"/>
<dbReference type="OrthoDB" id="9814618at2"/>
<evidence type="ECO:0000256" key="5">
    <source>
        <dbReference type="ARBA" id="ARBA00023157"/>
    </source>
</evidence>
<dbReference type="InterPro" id="IPR036249">
    <property type="entry name" value="Thioredoxin-like_sf"/>
</dbReference>
<dbReference type="Pfam" id="PF00462">
    <property type="entry name" value="Glutaredoxin"/>
    <property type="match status" value="1"/>
</dbReference>
<feature type="domain" description="Glutaredoxin" evidence="8">
    <location>
        <begin position="4"/>
        <end position="64"/>
    </location>
</feature>
<dbReference type="PROSITE" id="PS51354">
    <property type="entry name" value="GLUTAREDOXIN_2"/>
    <property type="match status" value="1"/>
</dbReference>
<name>A0A0Q0QD30_RHOCA</name>
<dbReference type="GO" id="GO:0034599">
    <property type="term" value="P:cellular response to oxidative stress"/>
    <property type="evidence" value="ECO:0007669"/>
    <property type="project" value="TreeGrafter"/>
</dbReference>
<evidence type="ECO:0000256" key="7">
    <source>
        <dbReference type="RuleBase" id="RU364065"/>
    </source>
</evidence>
<protein>
    <recommendedName>
        <fullName evidence="7">Glutaredoxin</fullName>
    </recommendedName>
</protein>
<dbReference type="GO" id="GO:0015038">
    <property type="term" value="F:glutathione disulfide oxidoreductase activity"/>
    <property type="evidence" value="ECO:0007669"/>
    <property type="project" value="UniProtKB-UniRule"/>
</dbReference>
<dbReference type="InterPro" id="IPR014025">
    <property type="entry name" value="Glutaredoxin_subgr"/>
</dbReference>
<dbReference type="GO" id="GO:0005737">
    <property type="term" value="C:cytoplasm"/>
    <property type="evidence" value="ECO:0007669"/>
    <property type="project" value="TreeGrafter"/>
</dbReference>
<dbReference type="RefSeq" id="WP_055211154.1">
    <property type="nucleotide sequence ID" value="NZ_CP061202.1"/>
</dbReference>
<dbReference type="CDD" id="cd03418">
    <property type="entry name" value="GRX_GRXb_1_3_like"/>
    <property type="match status" value="1"/>
</dbReference>
<accession>A0A0Q0QD30</accession>
<evidence type="ECO:0000256" key="1">
    <source>
        <dbReference type="ARBA" id="ARBA00002549"/>
    </source>
</evidence>
<organism evidence="9 10">
    <name type="scientific">Rhodobacter capsulatus</name>
    <name type="common">Rhodopseudomonas capsulata</name>
    <dbReference type="NCBI Taxonomy" id="1061"/>
    <lineage>
        <taxon>Bacteria</taxon>
        <taxon>Pseudomonadati</taxon>
        <taxon>Pseudomonadota</taxon>
        <taxon>Alphaproteobacteria</taxon>
        <taxon>Rhodobacterales</taxon>
        <taxon>Rhodobacter group</taxon>
        <taxon>Rhodobacter</taxon>
    </lineage>
</organism>
<dbReference type="InterPro" id="IPR011900">
    <property type="entry name" value="GRX_bact"/>
</dbReference>
<evidence type="ECO:0000256" key="2">
    <source>
        <dbReference type="ARBA" id="ARBA00007787"/>
    </source>
</evidence>
<reference evidence="9 10" key="1">
    <citation type="submission" date="2016-10" db="EMBL/GenBank/DDBJ databases">
        <authorList>
            <person name="de Groot N.N."/>
        </authorList>
    </citation>
    <scope>NUCLEOTIDE SEQUENCE [LARGE SCALE GENOMIC DNA]</scope>
    <source>
        <strain evidence="10">DSM 938 / 37b4</strain>
    </source>
</reference>
<comment type="similarity">
    <text evidence="2 7">Belongs to the glutaredoxin family.</text>
</comment>
<dbReference type="PROSITE" id="PS00195">
    <property type="entry name" value="GLUTAREDOXIN_1"/>
    <property type="match status" value="1"/>
</dbReference>
<gene>
    <name evidence="9" type="ORF">SAMN04244550_02239</name>
</gene>
<keyword evidence="6 7" id="KW-0676">Redox-active center</keyword>
<sequence>MKRVEIYTTRTCPYCLAAKELLTAKGAAFEETDVGADPALRAAMRDRANGRHTVPQIFIGGVHVGGCDDLHALDAAGKLDPMLAD</sequence>